<sequence length="156" mass="17562">DGEVIGYLLGCKDSRHAWKPERVIIRHVFTRGIAFMPGTAGFIWRSARDLIADTVMRRLDHSILFDPRWPAHLHIDLLPEARGRGAGAALMRSWLDTLRSEKIPGCHLGTLAENHSAIAFFESMGFRKIGEQPPVPGLRSRDGKRLHSQFMAQELA</sequence>
<feature type="domain" description="N-acetyltransferase" evidence="1">
    <location>
        <begin position="1"/>
        <end position="156"/>
    </location>
</feature>
<reference evidence="2" key="1">
    <citation type="submission" date="2013-08" db="EMBL/GenBank/DDBJ databases">
        <authorList>
            <person name="Mendez C."/>
            <person name="Richter M."/>
            <person name="Ferrer M."/>
            <person name="Sanchez J."/>
        </authorList>
    </citation>
    <scope>NUCLEOTIDE SEQUENCE</scope>
</reference>
<evidence type="ECO:0000259" key="1">
    <source>
        <dbReference type="PROSITE" id="PS51186"/>
    </source>
</evidence>
<dbReference type="EMBL" id="AUZX01000579">
    <property type="protein sequence ID" value="EQD80564.1"/>
    <property type="molecule type" value="Genomic_DNA"/>
</dbReference>
<organism evidence="2">
    <name type="scientific">mine drainage metagenome</name>
    <dbReference type="NCBI Taxonomy" id="410659"/>
    <lineage>
        <taxon>unclassified sequences</taxon>
        <taxon>metagenomes</taxon>
        <taxon>ecological metagenomes</taxon>
    </lineage>
</organism>
<dbReference type="AlphaFoldDB" id="T1DGY2"/>
<evidence type="ECO:0000313" key="2">
    <source>
        <dbReference type="EMBL" id="EQD80564.1"/>
    </source>
</evidence>
<keyword evidence="2" id="KW-0808">Transferase</keyword>
<dbReference type="Gene3D" id="3.40.630.30">
    <property type="match status" value="1"/>
</dbReference>
<comment type="caution">
    <text evidence="2">The sequence shown here is derived from an EMBL/GenBank/DDBJ whole genome shotgun (WGS) entry which is preliminary data.</text>
</comment>
<dbReference type="GO" id="GO:0016747">
    <property type="term" value="F:acyltransferase activity, transferring groups other than amino-acyl groups"/>
    <property type="evidence" value="ECO:0007669"/>
    <property type="project" value="InterPro"/>
</dbReference>
<dbReference type="SUPFAM" id="SSF55729">
    <property type="entry name" value="Acyl-CoA N-acyltransferases (Nat)"/>
    <property type="match status" value="1"/>
</dbReference>
<dbReference type="Pfam" id="PF00583">
    <property type="entry name" value="Acetyltransf_1"/>
    <property type="match status" value="1"/>
</dbReference>
<dbReference type="InterPro" id="IPR016181">
    <property type="entry name" value="Acyl_CoA_acyltransferase"/>
</dbReference>
<protein>
    <submittedName>
        <fullName evidence="2">GCN5-related N-acetyltransferase</fullName>
    </submittedName>
</protein>
<feature type="non-terminal residue" evidence="2">
    <location>
        <position position="1"/>
    </location>
</feature>
<name>T1DGY2_9ZZZZ</name>
<reference evidence="2" key="2">
    <citation type="journal article" date="2014" name="ISME J.">
        <title>Microbial stratification in low pH oxic and suboxic macroscopic growths along an acid mine drainage.</title>
        <authorList>
            <person name="Mendez-Garcia C."/>
            <person name="Mesa V."/>
            <person name="Sprenger R.R."/>
            <person name="Richter M."/>
            <person name="Diez M.S."/>
            <person name="Solano J."/>
            <person name="Bargiela R."/>
            <person name="Golyshina O.V."/>
            <person name="Manteca A."/>
            <person name="Ramos J.L."/>
            <person name="Gallego J.R."/>
            <person name="Llorente I."/>
            <person name="Martins Dos Santos V.A."/>
            <person name="Jensen O.N."/>
            <person name="Pelaez A.I."/>
            <person name="Sanchez J."/>
            <person name="Ferrer M."/>
        </authorList>
    </citation>
    <scope>NUCLEOTIDE SEQUENCE</scope>
</reference>
<gene>
    <name evidence="2" type="ORF">B1A_00763</name>
</gene>
<proteinExistence type="predicted"/>
<dbReference type="InterPro" id="IPR000182">
    <property type="entry name" value="GNAT_dom"/>
</dbReference>
<accession>T1DGY2</accession>
<dbReference type="PROSITE" id="PS51186">
    <property type="entry name" value="GNAT"/>
    <property type="match status" value="1"/>
</dbReference>